<sequence length="96" mass="10515">MERAQRETIHVGTWTTGQVTAGRKQSQKPPASPAPSTSIEPWINAEEGGREAAALQGEERRGEERRGEERRGEERRGEDGSAASTQPASFTQRGIK</sequence>
<protein>
    <submittedName>
        <fullName evidence="2">Uncharacterized protein</fullName>
    </submittedName>
</protein>
<evidence type="ECO:0000313" key="2">
    <source>
        <dbReference type="EMBL" id="PKU42627.1"/>
    </source>
</evidence>
<dbReference type="Proteomes" id="UP000233556">
    <property type="component" value="Unassembled WGS sequence"/>
</dbReference>
<dbReference type="AlphaFoldDB" id="A0A2I0U9A3"/>
<keyword evidence="3" id="KW-1185">Reference proteome</keyword>
<accession>A0A2I0U9A3</accession>
<reference evidence="3" key="1">
    <citation type="submission" date="2017-11" db="EMBL/GenBank/DDBJ databases">
        <authorList>
            <person name="Lima N.C."/>
            <person name="Parody-Merino A.M."/>
            <person name="Battley P.F."/>
            <person name="Fidler A.E."/>
            <person name="Prosdocimi F."/>
        </authorList>
    </citation>
    <scope>NUCLEOTIDE SEQUENCE [LARGE SCALE GENOMIC DNA]</scope>
</reference>
<name>A0A2I0U9A3_LIMLA</name>
<dbReference type="EMBL" id="KZ505974">
    <property type="protein sequence ID" value="PKU42627.1"/>
    <property type="molecule type" value="Genomic_DNA"/>
</dbReference>
<feature type="compositionally biased region" description="Basic and acidic residues" evidence="1">
    <location>
        <begin position="57"/>
        <end position="79"/>
    </location>
</feature>
<gene>
    <name evidence="2" type="ORF">llap_7071</name>
</gene>
<evidence type="ECO:0000313" key="3">
    <source>
        <dbReference type="Proteomes" id="UP000233556"/>
    </source>
</evidence>
<proteinExistence type="predicted"/>
<reference evidence="3" key="2">
    <citation type="submission" date="2017-12" db="EMBL/GenBank/DDBJ databases">
        <title>Genome sequence of the Bar-tailed Godwit (Limosa lapponica baueri).</title>
        <authorList>
            <person name="Lima N.C.B."/>
            <person name="Parody-Merino A.M."/>
            <person name="Battley P.F."/>
            <person name="Fidler A.E."/>
            <person name="Prosdocimi F."/>
        </authorList>
    </citation>
    <scope>NUCLEOTIDE SEQUENCE [LARGE SCALE GENOMIC DNA]</scope>
</reference>
<evidence type="ECO:0000256" key="1">
    <source>
        <dbReference type="SAM" id="MobiDB-lite"/>
    </source>
</evidence>
<organism evidence="2 3">
    <name type="scientific">Limosa lapponica baueri</name>
    <dbReference type="NCBI Taxonomy" id="1758121"/>
    <lineage>
        <taxon>Eukaryota</taxon>
        <taxon>Metazoa</taxon>
        <taxon>Chordata</taxon>
        <taxon>Craniata</taxon>
        <taxon>Vertebrata</taxon>
        <taxon>Euteleostomi</taxon>
        <taxon>Archelosauria</taxon>
        <taxon>Archosauria</taxon>
        <taxon>Dinosauria</taxon>
        <taxon>Saurischia</taxon>
        <taxon>Theropoda</taxon>
        <taxon>Coelurosauria</taxon>
        <taxon>Aves</taxon>
        <taxon>Neognathae</taxon>
        <taxon>Neoaves</taxon>
        <taxon>Charadriiformes</taxon>
        <taxon>Scolopacidae</taxon>
        <taxon>Limosa</taxon>
    </lineage>
</organism>
<feature type="region of interest" description="Disordered" evidence="1">
    <location>
        <begin position="1"/>
        <end position="96"/>
    </location>
</feature>
<feature type="compositionally biased region" description="Polar residues" evidence="1">
    <location>
        <begin position="82"/>
        <end position="96"/>
    </location>
</feature>